<reference evidence="1" key="1">
    <citation type="submission" date="2013-08" db="EMBL/GenBank/DDBJ databases">
        <authorList>
            <person name="Mendez C."/>
            <person name="Richter M."/>
            <person name="Ferrer M."/>
            <person name="Sanchez J."/>
        </authorList>
    </citation>
    <scope>NUCLEOTIDE SEQUENCE</scope>
</reference>
<accession>T0Y8N5</accession>
<reference evidence="1" key="2">
    <citation type="journal article" date="2014" name="ISME J.">
        <title>Microbial stratification in low pH oxic and suboxic macroscopic growths along an acid mine drainage.</title>
        <authorList>
            <person name="Mendez-Garcia C."/>
            <person name="Mesa V."/>
            <person name="Sprenger R.R."/>
            <person name="Richter M."/>
            <person name="Diez M.S."/>
            <person name="Solano J."/>
            <person name="Bargiela R."/>
            <person name="Golyshina O.V."/>
            <person name="Manteca A."/>
            <person name="Ramos J.L."/>
            <person name="Gallego J.R."/>
            <person name="Llorente I."/>
            <person name="Martins Dos Santos V.A."/>
            <person name="Jensen O.N."/>
            <person name="Pelaez A.I."/>
            <person name="Sanchez J."/>
            <person name="Ferrer M."/>
        </authorList>
    </citation>
    <scope>NUCLEOTIDE SEQUENCE</scope>
</reference>
<gene>
    <name evidence="1" type="ORF">B1A_20679</name>
</gene>
<comment type="caution">
    <text evidence="1">The sequence shown here is derived from an EMBL/GenBank/DDBJ whole genome shotgun (WGS) entry which is preliminary data.</text>
</comment>
<dbReference type="AlphaFoldDB" id="T0Y8N5"/>
<dbReference type="EMBL" id="AUZX01015266">
    <property type="protein sequence ID" value="EQD29503.1"/>
    <property type="molecule type" value="Genomic_DNA"/>
</dbReference>
<evidence type="ECO:0000313" key="1">
    <source>
        <dbReference type="EMBL" id="EQD29503.1"/>
    </source>
</evidence>
<name>T0Y8N5_9ZZZZ</name>
<protein>
    <submittedName>
        <fullName evidence="1">Uncharacterized protein</fullName>
    </submittedName>
</protein>
<proteinExistence type="predicted"/>
<sequence>MQRRFRDVKEFTDCLTTLEKLNIEPGTRAEGRFQAELFVSRPRADVEAAPLAKIVKVVSGRNRTIGDAVRARRRGADAQVMRVPS</sequence>
<organism evidence="1">
    <name type="scientific">mine drainage metagenome</name>
    <dbReference type="NCBI Taxonomy" id="410659"/>
    <lineage>
        <taxon>unclassified sequences</taxon>
        <taxon>metagenomes</taxon>
        <taxon>ecological metagenomes</taxon>
    </lineage>
</organism>